<proteinExistence type="predicted"/>
<comment type="caution">
    <text evidence="1">The sequence shown here is derived from an EMBL/GenBank/DDBJ whole genome shotgun (WGS) entry which is preliminary data.</text>
</comment>
<evidence type="ECO:0000313" key="1">
    <source>
        <dbReference type="EMBL" id="KAG8048824.1"/>
    </source>
</evidence>
<dbReference type="Proteomes" id="UP000729402">
    <property type="component" value="Unassembled WGS sequence"/>
</dbReference>
<protein>
    <submittedName>
        <fullName evidence="1">Uncharacterized protein</fullName>
    </submittedName>
</protein>
<accession>A0A8J5RMV9</accession>
<dbReference type="EMBL" id="JAAALK010000289">
    <property type="protein sequence ID" value="KAG8048824.1"/>
    <property type="molecule type" value="Genomic_DNA"/>
</dbReference>
<organism evidence="1 2">
    <name type="scientific">Zizania palustris</name>
    <name type="common">Northern wild rice</name>
    <dbReference type="NCBI Taxonomy" id="103762"/>
    <lineage>
        <taxon>Eukaryota</taxon>
        <taxon>Viridiplantae</taxon>
        <taxon>Streptophyta</taxon>
        <taxon>Embryophyta</taxon>
        <taxon>Tracheophyta</taxon>
        <taxon>Spermatophyta</taxon>
        <taxon>Magnoliopsida</taxon>
        <taxon>Liliopsida</taxon>
        <taxon>Poales</taxon>
        <taxon>Poaceae</taxon>
        <taxon>BOP clade</taxon>
        <taxon>Oryzoideae</taxon>
        <taxon>Oryzeae</taxon>
        <taxon>Zizaniinae</taxon>
        <taxon>Zizania</taxon>
    </lineage>
</organism>
<dbReference type="AlphaFoldDB" id="A0A8J5RMV9"/>
<keyword evidence="2" id="KW-1185">Reference proteome</keyword>
<sequence>MLSKIKSLELGTLCLAWAELDKRWNGTLSMRSAQLWELSEQSCSSVTTPNSLSPGRAILDGLDQSGYPASFHHGITALSDACKDRKKHHCLSLTYAENHKRTTEQGSISMHTCSLDSNYDLLV</sequence>
<evidence type="ECO:0000313" key="2">
    <source>
        <dbReference type="Proteomes" id="UP000729402"/>
    </source>
</evidence>
<name>A0A8J5RMV9_ZIZPA</name>
<reference evidence="1" key="2">
    <citation type="submission" date="2021-02" db="EMBL/GenBank/DDBJ databases">
        <authorList>
            <person name="Kimball J.A."/>
            <person name="Haas M.W."/>
            <person name="Macchietto M."/>
            <person name="Kono T."/>
            <person name="Duquette J."/>
            <person name="Shao M."/>
        </authorList>
    </citation>
    <scope>NUCLEOTIDE SEQUENCE</scope>
    <source>
        <tissue evidence="1">Fresh leaf tissue</tissue>
    </source>
</reference>
<gene>
    <name evidence="1" type="ORF">GUJ93_ZPchr0009g831</name>
</gene>
<reference evidence="1" key="1">
    <citation type="journal article" date="2021" name="bioRxiv">
        <title>Whole Genome Assembly and Annotation of Northern Wild Rice, Zizania palustris L., Supports a Whole Genome Duplication in the Zizania Genus.</title>
        <authorList>
            <person name="Haas M."/>
            <person name="Kono T."/>
            <person name="Macchietto M."/>
            <person name="Millas R."/>
            <person name="McGilp L."/>
            <person name="Shao M."/>
            <person name="Duquette J."/>
            <person name="Hirsch C.N."/>
            <person name="Kimball J."/>
        </authorList>
    </citation>
    <scope>NUCLEOTIDE SEQUENCE</scope>
    <source>
        <tissue evidence="1">Fresh leaf tissue</tissue>
    </source>
</reference>